<dbReference type="EMBL" id="JACHJS010000001">
    <property type="protein sequence ID" value="MBB4968072.1"/>
    <property type="molecule type" value="Genomic_DNA"/>
</dbReference>
<reference evidence="2 3" key="1">
    <citation type="submission" date="2020-08" db="EMBL/GenBank/DDBJ databases">
        <title>Sequencing the genomes of 1000 actinobacteria strains.</title>
        <authorList>
            <person name="Klenk H.-P."/>
        </authorList>
    </citation>
    <scope>NUCLEOTIDE SEQUENCE [LARGE SCALE GENOMIC DNA]</scope>
    <source>
        <strain evidence="2 3">DSM 45084</strain>
    </source>
</reference>
<organism evidence="2 3">
    <name type="scientific">Saccharothrix violaceirubra</name>
    <dbReference type="NCBI Taxonomy" id="413306"/>
    <lineage>
        <taxon>Bacteria</taxon>
        <taxon>Bacillati</taxon>
        <taxon>Actinomycetota</taxon>
        <taxon>Actinomycetes</taxon>
        <taxon>Pseudonocardiales</taxon>
        <taxon>Pseudonocardiaceae</taxon>
        <taxon>Saccharothrix</taxon>
    </lineage>
</organism>
<evidence type="ECO:0000313" key="3">
    <source>
        <dbReference type="Proteomes" id="UP000542674"/>
    </source>
</evidence>
<evidence type="ECO:0000313" key="2">
    <source>
        <dbReference type="EMBL" id="MBB4968072.1"/>
    </source>
</evidence>
<feature type="region of interest" description="Disordered" evidence="1">
    <location>
        <begin position="59"/>
        <end position="79"/>
    </location>
</feature>
<proteinExistence type="predicted"/>
<dbReference type="Proteomes" id="UP000542674">
    <property type="component" value="Unassembled WGS sequence"/>
</dbReference>
<comment type="caution">
    <text evidence="2">The sequence shown here is derived from an EMBL/GenBank/DDBJ whole genome shotgun (WGS) entry which is preliminary data.</text>
</comment>
<dbReference type="RefSeq" id="WP_184673296.1">
    <property type="nucleotide sequence ID" value="NZ_BAABAI010000041.1"/>
</dbReference>
<protein>
    <submittedName>
        <fullName evidence="2">Uncharacterized protein</fullName>
    </submittedName>
</protein>
<keyword evidence="3" id="KW-1185">Reference proteome</keyword>
<dbReference type="AlphaFoldDB" id="A0A7W7WYC6"/>
<accession>A0A7W7WYC6</accession>
<name>A0A7W7WYC6_9PSEU</name>
<sequence length="395" mass="42252">MPARDVNPAELPGTRAHLDRVSADLDAGFTCLWLVPDALVASGTAEDLLSRLAARSDSARVDPPGALERRVVAAPPPDAGEPPDWAVGHPAFEDPVVTPEPVLVPAIRLVDRVSRVVDDEGFPLAVVCAWEEDDPDAVGALLSRMSAAGGPARALVAARPRDVRSTAPDPLTTRTHWWWGVVGRLDTAVAVAAHRPPGPGLRDLVAHEVLVEVAGPDLDLAADLAVAWDGEPESLADVVKAVDGPPVPDRRRDGARRPPADLLDAWECGLVDLWEGRVRVSPRAVGDRREAVLRSLVWRAQHRALTPVLDVGRAEVEAVFRTRASTAVLAEVSPDPQAALELGPMHWAATTGRRVTLPAAERELLCRLRAARNALAHLTPLSGADLDRLDGVWTR</sequence>
<gene>
    <name evidence="2" type="ORF">F4559_005431</name>
</gene>
<evidence type="ECO:0000256" key="1">
    <source>
        <dbReference type="SAM" id="MobiDB-lite"/>
    </source>
</evidence>